<evidence type="ECO:0000256" key="11">
    <source>
        <dbReference type="ARBA" id="ARBA00022786"/>
    </source>
</evidence>
<comment type="cofactor">
    <cofactor evidence="2">
        <name>Zn(2+)</name>
        <dbReference type="ChEBI" id="CHEBI:29105"/>
    </cofactor>
</comment>
<evidence type="ECO:0000256" key="3">
    <source>
        <dbReference type="ARBA" id="ARBA00003976"/>
    </source>
</evidence>
<dbReference type="Pfam" id="PF01485">
    <property type="entry name" value="IBR"/>
    <property type="match status" value="1"/>
</dbReference>
<evidence type="ECO:0000259" key="16">
    <source>
        <dbReference type="PROSITE" id="PS51873"/>
    </source>
</evidence>
<evidence type="ECO:0000256" key="12">
    <source>
        <dbReference type="ARBA" id="ARBA00022833"/>
    </source>
</evidence>
<evidence type="ECO:0000256" key="13">
    <source>
        <dbReference type="PROSITE-ProRule" id="PRU00175"/>
    </source>
</evidence>
<proteinExistence type="inferred from homology"/>
<dbReference type="OrthoDB" id="10009520at2759"/>
<dbReference type="SUPFAM" id="SSF57850">
    <property type="entry name" value="RING/U-box"/>
    <property type="match status" value="3"/>
</dbReference>
<evidence type="ECO:0000256" key="2">
    <source>
        <dbReference type="ARBA" id="ARBA00001947"/>
    </source>
</evidence>
<reference evidence="18" key="2">
    <citation type="submission" date="2025-08" db="UniProtKB">
        <authorList>
            <consortium name="RefSeq"/>
        </authorList>
    </citation>
    <scope>IDENTIFICATION</scope>
    <source>
        <tissue evidence="18">Young leaves</tissue>
    </source>
</reference>
<dbReference type="PROSITE" id="PS51873">
    <property type="entry name" value="TRIAD"/>
    <property type="match status" value="1"/>
</dbReference>
<dbReference type="Gene3D" id="1.20.120.1750">
    <property type="match status" value="1"/>
</dbReference>
<dbReference type="GeneID" id="103720794"/>
<dbReference type="CDD" id="cd22586">
    <property type="entry name" value="Rcat_RBR_ARI1-like"/>
    <property type="match status" value="1"/>
</dbReference>
<comment type="catalytic activity">
    <reaction evidence="1">
        <text>[E2 ubiquitin-conjugating enzyme]-S-ubiquitinyl-L-cysteine + [acceptor protein]-L-lysine = [E2 ubiquitin-conjugating enzyme]-L-cysteine + [acceptor protein]-N(6)-ubiquitinyl-L-lysine.</text>
        <dbReference type="EC" id="2.3.2.31"/>
    </reaction>
</comment>
<keyword evidence="12" id="KW-0862">Zinc</keyword>
<dbReference type="KEGG" id="pda:103720794"/>
<dbReference type="InterPro" id="IPR048962">
    <property type="entry name" value="ARIH1-like_UBL"/>
</dbReference>
<feature type="region of interest" description="Disordered" evidence="14">
    <location>
        <begin position="1"/>
        <end position="43"/>
    </location>
</feature>
<feature type="compositionally biased region" description="Acidic residues" evidence="14">
    <location>
        <begin position="12"/>
        <end position="27"/>
    </location>
</feature>
<dbReference type="Gene3D" id="3.30.40.10">
    <property type="entry name" value="Zinc/RING finger domain, C3HC4 (zinc finger)"/>
    <property type="match status" value="1"/>
</dbReference>
<protein>
    <recommendedName>
        <fullName evidence="6">RBR-type E3 ubiquitin transferase</fullName>
        <ecNumber evidence="6">2.3.2.31</ecNumber>
    </recommendedName>
</protein>
<organism evidence="17 18">
    <name type="scientific">Phoenix dactylifera</name>
    <name type="common">Date palm</name>
    <dbReference type="NCBI Taxonomy" id="42345"/>
    <lineage>
        <taxon>Eukaryota</taxon>
        <taxon>Viridiplantae</taxon>
        <taxon>Streptophyta</taxon>
        <taxon>Embryophyta</taxon>
        <taxon>Tracheophyta</taxon>
        <taxon>Spermatophyta</taxon>
        <taxon>Magnoliopsida</taxon>
        <taxon>Liliopsida</taxon>
        <taxon>Arecaceae</taxon>
        <taxon>Coryphoideae</taxon>
        <taxon>Phoeniceae</taxon>
        <taxon>Phoenix</taxon>
    </lineage>
</organism>
<dbReference type="PROSITE" id="PS50089">
    <property type="entry name" value="ZF_RING_2"/>
    <property type="match status" value="1"/>
</dbReference>
<dbReference type="InterPro" id="IPR031127">
    <property type="entry name" value="E3_UB_ligase_RBR"/>
</dbReference>
<evidence type="ECO:0000256" key="6">
    <source>
        <dbReference type="ARBA" id="ARBA00012251"/>
    </source>
</evidence>
<dbReference type="InterPro" id="IPR013083">
    <property type="entry name" value="Znf_RING/FYVE/PHD"/>
</dbReference>
<evidence type="ECO:0000256" key="4">
    <source>
        <dbReference type="ARBA" id="ARBA00004906"/>
    </source>
</evidence>
<dbReference type="CDD" id="cd16773">
    <property type="entry name" value="RING-HC_RBR_TRIAD1"/>
    <property type="match status" value="1"/>
</dbReference>
<evidence type="ECO:0000256" key="9">
    <source>
        <dbReference type="ARBA" id="ARBA00022737"/>
    </source>
</evidence>
<accession>A0A8B8ZAE8</accession>
<dbReference type="EC" id="2.3.2.31" evidence="6"/>
<comment type="similarity">
    <text evidence="5">Belongs to the RBR family. Ariadne subfamily.</text>
</comment>
<keyword evidence="10 13" id="KW-0863">Zinc-finger</keyword>
<feature type="compositionally biased region" description="Basic and acidic residues" evidence="14">
    <location>
        <begin position="28"/>
        <end position="43"/>
    </location>
</feature>
<dbReference type="GO" id="GO:0016567">
    <property type="term" value="P:protein ubiquitination"/>
    <property type="evidence" value="ECO:0007669"/>
    <property type="project" value="InterPro"/>
</dbReference>
<evidence type="ECO:0000256" key="14">
    <source>
        <dbReference type="SAM" id="MobiDB-lite"/>
    </source>
</evidence>
<dbReference type="InterPro" id="IPR045840">
    <property type="entry name" value="Ariadne"/>
</dbReference>
<dbReference type="RefSeq" id="XP_038970262.1">
    <property type="nucleotide sequence ID" value="XM_039114334.1"/>
</dbReference>
<dbReference type="Proteomes" id="UP000228380">
    <property type="component" value="Chromosome 16"/>
</dbReference>
<dbReference type="Pfam" id="PF22191">
    <property type="entry name" value="IBR_1"/>
    <property type="match status" value="1"/>
</dbReference>
<sequence>MADDDYGKSSSDVEEYSSEEDDAVEESILDRLEEKPQEDEKRSFSSIITRESLLAAQKEDLQKVMDFLAVSEQHARTLLIHNRWNVERVFELLERKERERLLCEAGVLIAENEGLDLWKSSSAITCNICFEDVAPNAATAMGCGHCYCNDCWTEHFIVKINDGQSRRIRCMAPKCKAICDEAIIRNLVSEKYPDIADRFNCFLLESYIEDNDMIKWCPSIPHCGNAIRVEGDIYCEVECSCGLNFCFNCLLEAHSPCSCLMWELWIKKCNDDLENINWFRANTKHCPKCYKPVEKDGGCNLVTCVCGQHFCWLCGGATGFRHSWNRIADHSCDGFKEEKNVGTARRNICQYMHYYNRYKYHTDSIVQENRLMETIKESMRLLENKQSGIKNFSWVLNGLHILLGSRRFLSHSYPFAFYMFGDELFKDEISLQEREIKQDLFEDQQQQLESYVDILSIFLDNEFHKLTDEELINTRARIINLSQIVDNLCKEMYKCIENKLLYPLKCPVSIAPYNSAGLKGASELSKQDSTIDGASDKRSSTNSSYIR</sequence>
<dbReference type="SMART" id="SM00647">
    <property type="entry name" value="IBR"/>
    <property type="match status" value="2"/>
</dbReference>
<evidence type="ECO:0000313" key="17">
    <source>
        <dbReference type="Proteomes" id="UP000228380"/>
    </source>
</evidence>
<evidence type="ECO:0000256" key="1">
    <source>
        <dbReference type="ARBA" id="ARBA00001798"/>
    </source>
</evidence>
<name>A0A8B8ZAE8_PHODC</name>
<keyword evidence="7" id="KW-0808">Transferase</keyword>
<dbReference type="InterPro" id="IPR044066">
    <property type="entry name" value="TRIAD_supradom"/>
</dbReference>
<evidence type="ECO:0000256" key="5">
    <source>
        <dbReference type="ARBA" id="ARBA00005884"/>
    </source>
</evidence>
<dbReference type="FunFam" id="3.30.40.10:FF:000019">
    <property type="entry name" value="RBR-type E3 ubiquitin transferase"/>
    <property type="match status" value="1"/>
</dbReference>
<dbReference type="FunFam" id="1.20.120.1750:FF:000013">
    <property type="entry name" value="RBR-type E3 ubiquitin transferase"/>
    <property type="match status" value="1"/>
</dbReference>
<evidence type="ECO:0000259" key="15">
    <source>
        <dbReference type="PROSITE" id="PS50089"/>
    </source>
</evidence>
<keyword evidence="17" id="KW-1185">Reference proteome</keyword>
<keyword evidence="8" id="KW-0479">Metal-binding</keyword>
<evidence type="ECO:0000313" key="18">
    <source>
        <dbReference type="RefSeq" id="XP_038970262.1"/>
    </source>
</evidence>
<keyword evidence="11" id="KW-0833">Ubl conjugation pathway</keyword>
<feature type="domain" description="RING-type" evidence="16">
    <location>
        <begin position="122"/>
        <end position="336"/>
    </location>
</feature>
<dbReference type="InterPro" id="IPR001841">
    <property type="entry name" value="Znf_RING"/>
</dbReference>
<dbReference type="Pfam" id="PF19422">
    <property type="entry name" value="Ariadne"/>
    <property type="match status" value="1"/>
</dbReference>
<evidence type="ECO:0000256" key="8">
    <source>
        <dbReference type="ARBA" id="ARBA00022723"/>
    </source>
</evidence>
<evidence type="ECO:0000256" key="7">
    <source>
        <dbReference type="ARBA" id="ARBA00022679"/>
    </source>
</evidence>
<dbReference type="InterPro" id="IPR002867">
    <property type="entry name" value="IBR_dom"/>
</dbReference>
<comment type="pathway">
    <text evidence="4">Protein modification; protein ubiquitination.</text>
</comment>
<dbReference type="AlphaFoldDB" id="A0A8B8ZAE8"/>
<dbReference type="Pfam" id="PF21235">
    <property type="entry name" value="UBA_ARI1"/>
    <property type="match status" value="1"/>
</dbReference>
<gene>
    <name evidence="18" type="primary">LOC103720794</name>
</gene>
<evidence type="ECO:0000256" key="10">
    <source>
        <dbReference type="ARBA" id="ARBA00022771"/>
    </source>
</evidence>
<keyword evidence="9" id="KW-0677">Repeat</keyword>
<dbReference type="GO" id="GO:0061630">
    <property type="term" value="F:ubiquitin protein ligase activity"/>
    <property type="evidence" value="ECO:0007669"/>
    <property type="project" value="UniProtKB-EC"/>
</dbReference>
<dbReference type="GO" id="GO:0008270">
    <property type="term" value="F:zinc ion binding"/>
    <property type="evidence" value="ECO:0007669"/>
    <property type="project" value="UniProtKB-KW"/>
</dbReference>
<comment type="function">
    <text evidence="3">Might act as an E3 ubiquitin-protein ligase, or as part of E3 complex, which accepts ubiquitin from specific E2 ubiquitin-conjugating enzymes and then transfers it to substrates.</text>
</comment>
<dbReference type="CDD" id="cd20346">
    <property type="entry name" value="BRcat_RBR_ANKIB1"/>
    <property type="match status" value="1"/>
</dbReference>
<feature type="domain" description="RING-type" evidence="15">
    <location>
        <begin position="126"/>
        <end position="174"/>
    </location>
</feature>
<dbReference type="PANTHER" id="PTHR11685">
    <property type="entry name" value="RBR FAMILY RING FINGER AND IBR DOMAIN-CONTAINING"/>
    <property type="match status" value="1"/>
</dbReference>
<reference evidence="17" key="1">
    <citation type="journal article" date="2019" name="Nat. Commun.">
        <title>Genome-wide association mapping of date palm fruit traits.</title>
        <authorList>
            <person name="Hazzouri K.M."/>
            <person name="Gros-Balthazard M."/>
            <person name="Flowers J.M."/>
            <person name="Copetti D."/>
            <person name="Lemansour A."/>
            <person name="Lebrun M."/>
            <person name="Masmoudi K."/>
            <person name="Ferrand S."/>
            <person name="Dhar M.I."/>
            <person name="Fresquez Z.A."/>
            <person name="Rosas U."/>
            <person name="Zhang J."/>
            <person name="Talag J."/>
            <person name="Lee S."/>
            <person name="Kudrna D."/>
            <person name="Powell R.F."/>
            <person name="Leitch I.J."/>
            <person name="Krueger R.R."/>
            <person name="Wing R.A."/>
            <person name="Amiri K.M.A."/>
            <person name="Purugganan M.D."/>
        </authorList>
    </citation>
    <scope>NUCLEOTIDE SEQUENCE [LARGE SCALE GENOMIC DNA]</scope>
    <source>
        <strain evidence="17">cv. Khalas</strain>
    </source>
</reference>